<dbReference type="Proteomes" id="UP000244855">
    <property type="component" value="Unassembled WGS sequence"/>
</dbReference>
<gene>
    <name evidence="1" type="ORF">DM02DRAFT_711890</name>
</gene>
<keyword evidence="2" id="KW-1185">Reference proteome</keyword>
<reference evidence="1 2" key="1">
    <citation type="journal article" date="2018" name="Sci. Rep.">
        <title>Comparative genomics provides insights into the lifestyle and reveals functional heterogeneity of dark septate endophytic fungi.</title>
        <authorList>
            <person name="Knapp D.G."/>
            <person name="Nemeth J.B."/>
            <person name="Barry K."/>
            <person name="Hainaut M."/>
            <person name="Henrissat B."/>
            <person name="Johnson J."/>
            <person name="Kuo A."/>
            <person name="Lim J.H.P."/>
            <person name="Lipzen A."/>
            <person name="Nolan M."/>
            <person name="Ohm R.A."/>
            <person name="Tamas L."/>
            <person name="Grigoriev I.V."/>
            <person name="Spatafora J.W."/>
            <person name="Nagy L.G."/>
            <person name="Kovacs G.M."/>
        </authorList>
    </citation>
    <scope>NUCLEOTIDE SEQUENCE [LARGE SCALE GENOMIC DNA]</scope>
    <source>
        <strain evidence="1 2">DSE2036</strain>
    </source>
</reference>
<name>A0A2V1DMM8_9PLEO</name>
<accession>A0A2V1DMM8</accession>
<evidence type="ECO:0000313" key="1">
    <source>
        <dbReference type="EMBL" id="PVH99288.1"/>
    </source>
</evidence>
<proteinExistence type="predicted"/>
<organism evidence="1 2">
    <name type="scientific">Periconia macrospinosa</name>
    <dbReference type="NCBI Taxonomy" id="97972"/>
    <lineage>
        <taxon>Eukaryota</taxon>
        <taxon>Fungi</taxon>
        <taxon>Dikarya</taxon>
        <taxon>Ascomycota</taxon>
        <taxon>Pezizomycotina</taxon>
        <taxon>Dothideomycetes</taxon>
        <taxon>Pleosporomycetidae</taxon>
        <taxon>Pleosporales</taxon>
        <taxon>Massarineae</taxon>
        <taxon>Periconiaceae</taxon>
        <taxon>Periconia</taxon>
    </lineage>
</organism>
<dbReference type="EMBL" id="KZ805395">
    <property type="protein sequence ID" value="PVH99288.1"/>
    <property type="molecule type" value="Genomic_DNA"/>
</dbReference>
<dbReference type="AlphaFoldDB" id="A0A2V1DMM8"/>
<sequence>MDPPAHLALTSEIQLPDSEDLLIMDSNTTFGFLDLPPEIRVMIYQSCFTSRVRPFFLLQGLYLSCQKVKTEMDVEGWKALCKFLKSPSIPSVDPAASSTHVLSGSNLSDLRWTISARNRGLLKEYLRTSSMVLNCNIGPPRSSKAELQDITEKIFGLVQNDSLPRGEVNRILIRGHIWNVVLPAAVTNRIFDTNHAKNESPLSRGLKVPWVLFILFLKEEYERGK</sequence>
<evidence type="ECO:0000313" key="2">
    <source>
        <dbReference type="Proteomes" id="UP000244855"/>
    </source>
</evidence>
<protein>
    <submittedName>
        <fullName evidence="1">Uncharacterized protein</fullName>
    </submittedName>
</protein>